<dbReference type="CDD" id="cd18103">
    <property type="entry name" value="SpoU-like_RlmB"/>
    <property type="match status" value="1"/>
</dbReference>
<evidence type="ECO:0000313" key="5">
    <source>
        <dbReference type="Proteomes" id="UP000182680"/>
    </source>
</evidence>
<gene>
    <name evidence="4" type="ORF">SAMN02910291_02507</name>
</gene>
<dbReference type="Gene3D" id="3.30.1330.30">
    <property type="match status" value="1"/>
</dbReference>
<protein>
    <submittedName>
        <fullName evidence="4">23S rRNA (Guanosine2251-2'-O)-methyltransferase</fullName>
    </submittedName>
</protein>
<dbReference type="InterPro" id="IPR029028">
    <property type="entry name" value="Alpha/beta_knot_MTases"/>
</dbReference>
<dbReference type="GO" id="GO:0003723">
    <property type="term" value="F:RNA binding"/>
    <property type="evidence" value="ECO:0007669"/>
    <property type="project" value="InterPro"/>
</dbReference>
<feature type="domain" description="RNA 2-O ribose methyltransferase substrate binding" evidence="3">
    <location>
        <begin position="10"/>
        <end position="101"/>
    </location>
</feature>
<dbReference type="Gene3D" id="3.40.1280.10">
    <property type="match status" value="1"/>
</dbReference>
<sequence length="268" mass="28406">MHIQSEEAPLLPGLKPVLELLSSDPQRVDCVFCKKGLRSPEAREVQDLCRKNDIRFTLVEQAALDRLCRPGGPRRGDAREAGRDAVAHQGVVARLAATSFCELEHIFAAVEQAPLPIILALDQVQDPGNVGTLCRTLYALGGAGIILPRHNSAYLGPAARRSAAGALEHLPVTRVTNLGHALDSAEEAGLTIYGAGGQNGPASVDAFAEPVRLPAVLVLGNEEKGLRPGIVKRCAHMLRIPLARSFDSLNVAQAGAILLGLTAARLKP</sequence>
<dbReference type="PANTHER" id="PTHR46429">
    <property type="entry name" value="23S RRNA (GUANOSINE-2'-O-)-METHYLTRANSFERASE RLMB"/>
    <property type="match status" value="1"/>
</dbReference>
<name>A0AA94L374_DESDE</name>
<dbReference type="GO" id="GO:0032259">
    <property type="term" value="P:methylation"/>
    <property type="evidence" value="ECO:0007669"/>
    <property type="project" value="UniProtKB-KW"/>
</dbReference>
<dbReference type="Pfam" id="PF00588">
    <property type="entry name" value="SpoU_methylase"/>
    <property type="match status" value="1"/>
</dbReference>
<organism evidence="4 5">
    <name type="scientific">Desulfovibrio desulfuricans</name>
    <dbReference type="NCBI Taxonomy" id="876"/>
    <lineage>
        <taxon>Bacteria</taxon>
        <taxon>Pseudomonadati</taxon>
        <taxon>Thermodesulfobacteriota</taxon>
        <taxon>Desulfovibrionia</taxon>
        <taxon>Desulfovibrionales</taxon>
        <taxon>Desulfovibrionaceae</taxon>
        <taxon>Desulfovibrio</taxon>
    </lineage>
</organism>
<evidence type="ECO:0000256" key="2">
    <source>
        <dbReference type="ARBA" id="ARBA00022679"/>
    </source>
</evidence>
<evidence type="ECO:0000256" key="1">
    <source>
        <dbReference type="ARBA" id="ARBA00022603"/>
    </source>
</evidence>
<keyword evidence="2" id="KW-0808">Transferase</keyword>
<dbReference type="InterPro" id="IPR013123">
    <property type="entry name" value="SpoU_subst-bd"/>
</dbReference>
<dbReference type="EMBL" id="FPIW01000065">
    <property type="protein sequence ID" value="SFW68584.1"/>
    <property type="molecule type" value="Genomic_DNA"/>
</dbReference>
<keyword evidence="1" id="KW-0489">Methyltransferase</keyword>
<dbReference type="RefSeq" id="WP_072312391.1">
    <property type="nucleotide sequence ID" value="NZ_FPIW01000065.1"/>
</dbReference>
<dbReference type="AlphaFoldDB" id="A0AA94L374"/>
<dbReference type="Pfam" id="PF08032">
    <property type="entry name" value="SpoU_sub_bind"/>
    <property type="match status" value="1"/>
</dbReference>
<reference evidence="5" key="1">
    <citation type="submission" date="2016-11" db="EMBL/GenBank/DDBJ databases">
        <authorList>
            <person name="Jaros S."/>
            <person name="Januszkiewicz K."/>
            <person name="Wedrychowicz H."/>
        </authorList>
    </citation>
    <scope>NUCLEOTIDE SEQUENCE [LARGE SCALE GENOMIC DNA]</scope>
    <source>
        <strain evidence="5">DSM 7057</strain>
    </source>
</reference>
<evidence type="ECO:0000259" key="3">
    <source>
        <dbReference type="SMART" id="SM00967"/>
    </source>
</evidence>
<dbReference type="PANTHER" id="PTHR46429:SF1">
    <property type="entry name" value="23S RRNA (GUANOSINE-2'-O-)-METHYLTRANSFERASE RLMB"/>
    <property type="match status" value="1"/>
</dbReference>
<dbReference type="GO" id="GO:0006396">
    <property type="term" value="P:RNA processing"/>
    <property type="evidence" value="ECO:0007669"/>
    <property type="project" value="InterPro"/>
</dbReference>
<comment type="caution">
    <text evidence="4">The sequence shown here is derived from an EMBL/GenBank/DDBJ whole genome shotgun (WGS) entry which is preliminary data.</text>
</comment>
<dbReference type="InterPro" id="IPR001537">
    <property type="entry name" value="SpoU_MeTrfase"/>
</dbReference>
<dbReference type="InterPro" id="IPR029026">
    <property type="entry name" value="tRNA_m1G_MTases_N"/>
</dbReference>
<dbReference type="SUPFAM" id="SSF75217">
    <property type="entry name" value="alpha/beta knot"/>
    <property type="match status" value="1"/>
</dbReference>
<accession>A0AA94L374</accession>
<evidence type="ECO:0000313" key="4">
    <source>
        <dbReference type="EMBL" id="SFW68584.1"/>
    </source>
</evidence>
<dbReference type="SUPFAM" id="SSF55315">
    <property type="entry name" value="L30e-like"/>
    <property type="match status" value="1"/>
</dbReference>
<dbReference type="Proteomes" id="UP000182680">
    <property type="component" value="Unassembled WGS sequence"/>
</dbReference>
<dbReference type="InterPro" id="IPR004441">
    <property type="entry name" value="rRNA_MeTrfase_TrmH"/>
</dbReference>
<proteinExistence type="predicted"/>
<dbReference type="SMART" id="SM00967">
    <property type="entry name" value="SpoU_sub_bind"/>
    <property type="match status" value="1"/>
</dbReference>
<dbReference type="InterPro" id="IPR029064">
    <property type="entry name" value="Ribosomal_eL30-like_sf"/>
</dbReference>
<dbReference type="GO" id="GO:0005829">
    <property type="term" value="C:cytosol"/>
    <property type="evidence" value="ECO:0007669"/>
    <property type="project" value="TreeGrafter"/>
</dbReference>
<dbReference type="GO" id="GO:0008173">
    <property type="term" value="F:RNA methyltransferase activity"/>
    <property type="evidence" value="ECO:0007669"/>
    <property type="project" value="InterPro"/>
</dbReference>